<feature type="compositionally biased region" description="Basic and acidic residues" evidence="2">
    <location>
        <begin position="308"/>
        <end position="317"/>
    </location>
</feature>
<feature type="region of interest" description="Disordered" evidence="2">
    <location>
        <begin position="307"/>
        <end position="328"/>
    </location>
</feature>
<name>A0ABR2ERP4_9ROSI</name>
<dbReference type="InterPro" id="IPR046349">
    <property type="entry name" value="C1-like_sf"/>
</dbReference>
<comment type="caution">
    <text evidence="4">The sequence shown here is derived from an EMBL/GenBank/DDBJ whole genome shotgun (WGS) entry which is preliminary data.</text>
</comment>
<gene>
    <name evidence="4" type="ORF">V6N12_035461</name>
</gene>
<feature type="region of interest" description="Disordered" evidence="2">
    <location>
        <begin position="244"/>
        <end position="276"/>
    </location>
</feature>
<evidence type="ECO:0000256" key="2">
    <source>
        <dbReference type="SAM" id="MobiDB-lite"/>
    </source>
</evidence>
<dbReference type="PANTHER" id="PTHR46288:SF17">
    <property type="entry name" value="CYSTEINE_HISTIDINE-RICH C1 DOMAIN PROTEIN"/>
    <property type="match status" value="1"/>
</dbReference>
<dbReference type="Proteomes" id="UP001472677">
    <property type="component" value="Unassembled WGS sequence"/>
</dbReference>
<dbReference type="PANTHER" id="PTHR46288">
    <property type="entry name" value="PHORBOL-ESTER/DAG-TYPE DOMAIN-CONTAINING PROTEIN"/>
    <property type="match status" value="1"/>
</dbReference>
<reference evidence="4 5" key="1">
    <citation type="journal article" date="2024" name="G3 (Bethesda)">
        <title>Genome assembly of Hibiscus sabdariffa L. provides insights into metabolisms of medicinal natural products.</title>
        <authorList>
            <person name="Kim T."/>
        </authorList>
    </citation>
    <scope>NUCLEOTIDE SEQUENCE [LARGE SCALE GENOMIC DNA]</scope>
    <source>
        <strain evidence="4">TK-2024</strain>
        <tissue evidence="4">Old leaves</tissue>
    </source>
</reference>
<evidence type="ECO:0000313" key="5">
    <source>
        <dbReference type="Proteomes" id="UP001472677"/>
    </source>
</evidence>
<evidence type="ECO:0000256" key="1">
    <source>
        <dbReference type="ARBA" id="ARBA00022737"/>
    </source>
</evidence>
<organism evidence="4 5">
    <name type="scientific">Hibiscus sabdariffa</name>
    <name type="common">roselle</name>
    <dbReference type="NCBI Taxonomy" id="183260"/>
    <lineage>
        <taxon>Eukaryota</taxon>
        <taxon>Viridiplantae</taxon>
        <taxon>Streptophyta</taxon>
        <taxon>Embryophyta</taxon>
        <taxon>Tracheophyta</taxon>
        <taxon>Spermatophyta</taxon>
        <taxon>Magnoliopsida</taxon>
        <taxon>eudicotyledons</taxon>
        <taxon>Gunneridae</taxon>
        <taxon>Pentapetalae</taxon>
        <taxon>rosids</taxon>
        <taxon>malvids</taxon>
        <taxon>Malvales</taxon>
        <taxon>Malvaceae</taxon>
        <taxon>Malvoideae</taxon>
        <taxon>Hibiscus</taxon>
    </lineage>
</organism>
<dbReference type="SUPFAM" id="SSF57889">
    <property type="entry name" value="Cysteine-rich domain"/>
    <property type="match status" value="1"/>
</dbReference>
<sequence length="423" mass="47287">MEEVQEPPIFHFSHQHPMVRTTSSISDVCSGCKLSILSANGYYACKTCPFYLHRVCHSMPRKTRHPSHPDHHLTLHVIPSARGGTVECEACGHPVNGFYYNCAECSICYHVLCSALPLSVAITSHLHTLKLEFSPPFDLQCDICQKLAVYNGWLYRCQICEFDAHLDCAISNQITQSFRHPTAPVADSSTTKIKQSSASIMETKQSEDYVNEGTELMQLVSLCVTRNVSENKVVGWHQRLLGPKKKLTTGNGPKPDIGSTSPGPKARETDKSSLISSELSMEPTPSYQFSDGCFSIDLAGSYSSFDHASQERKESKVSDGTGPGKVEEETTIERKNVLDRITRNFEPTKQEIIYVKKESFDSRMSTEAFLSRNRTLSEEQGNRKKVSAVGNQSNKSEKGWNFFNCCLPQKYDRSITVFNDGRS</sequence>
<proteinExistence type="predicted"/>
<protein>
    <recommendedName>
        <fullName evidence="3">DC1 domain-containing protein</fullName>
    </recommendedName>
</protein>
<accession>A0ABR2ERP4</accession>
<keyword evidence="1" id="KW-0677">Repeat</keyword>
<feature type="domain" description="DC1" evidence="3">
    <location>
        <begin position="66"/>
        <end position="113"/>
    </location>
</feature>
<feature type="domain" description="DC1" evidence="3">
    <location>
        <begin position="124"/>
        <end position="169"/>
    </location>
</feature>
<dbReference type="Pfam" id="PF03107">
    <property type="entry name" value="C1_2"/>
    <property type="match status" value="3"/>
</dbReference>
<feature type="domain" description="DC1" evidence="3">
    <location>
        <begin position="12"/>
        <end position="56"/>
    </location>
</feature>
<dbReference type="InterPro" id="IPR004146">
    <property type="entry name" value="DC1"/>
</dbReference>
<evidence type="ECO:0000259" key="3">
    <source>
        <dbReference type="Pfam" id="PF03107"/>
    </source>
</evidence>
<keyword evidence="5" id="KW-1185">Reference proteome</keyword>
<dbReference type="EMBL" id="JBBPBM010000011">
    <property type="protein sequence ID" value="KAK8563311.1"/>
    <property type="molecule type" value="Genomic_DNA"/>
</dbReference>
<evidence type="ECO:0000313" key="4">
    <source>
        <dbReference type="EMBL" id="KAK8563311.1"/>
    </source>
</evidence>